<dbReference type="AlphaFoldDB" id="A0A8H3V8R5"/>
<proteinExistence type="predicted"/>
<protein>
    <recommendedName>
        <fullName evidence="2">Meiotically up-regulated protein Msb1/Mug8 domain-containing protein</fullName>
    </recommendedName>
</protein>
<dbReference type="PANTHER" id="PTHR28093">
    <property type="entry name" value="MORPHOGENESIS-RELATED PROTEIN MSB1"/>
    <property type="match status" value="1"/>
</dbReference>
<evidence type="ECO:0000259" key="2">
    <source>
        <dbReference type="Pfam" id="PF08101"/>
    </source>
</evidence>
<feature type="compositionally biased region" description="Low complexity" evidence="1">
    <location>
        <begin position="415"/>
        <end position="434"/>
    </location>
</feature>
<dbReference type="EMBL" id="WNWR01000317">
    <property type="protein sequence ID" value="KAE9983430.1"/>
    <property type="molecule type" value="Genomic_DNA"/>
</dbReference>
<feature type="region of interest" description="Disordered" evidence="1">
    <location>
        <begin position="365"/>
        <end position="451"/>
    </location>
</feature>
<evidence type="ECO:0000256" key="1">
    <source>
        <dbReference type="SAM" id="MobiDB-lite"/>
    </source>
</evidence>
<dbReference type="PANTHER" id="PTHR28093:SF1">
    <property type="entry name" value="MORPHOGENESIS-RELATED PROTEIN MSB1"/>
    <property type="match status" value="1"/>
</dbReference>
<feature type="compositionally biased region" description="Basic and acidic residues" evidence="1">
    <location>
        <begin position="575"/>
        <end position="592"/>
    </location>
</feature>
<feature type="region of interest" description="Disordered" evidence="1">
    <location>
        <begin position="547"/>
        <end position="615"/>
    </location>
</feature>
<feature type="compositionally biased region" description="Basic and acidic residues" evidence="1">
    <location>
        <begin position="1001"/>
        <end position="1011"/>
    </location>
</feature>
<dbReference type="InterPro" id="IPR037508">
    <property type="entry name" value="Msb1/Mug8"/>
</dbReference>
<gene>
    <name evidence="3" type="ORF">EG327_005473</name>
</gene>
<accession>A0A8H3V8R5</accession>
<dbReference type="Proteomes" id="UP000490939">
    <property type="component" value="Unassembled WGS sequence"/>
</dbReference>
<feature type="domain" description="Meiotically up-regulated protein Msb1/Mug8" evidence="2">
    <location>
        <begin position="41"/>
        <end position="512"/>
    </location>
</feature>
<feature type="region of interest" description="Disordered" evidence="1">
    <location>
        <begin position="684"/>
        <end position="1068"/>
    </location>
</feature>
<evidence type="ECO:0000313" key="3">
    <source>
        <dbReference type="EMBL" id="KAE9983430.1"/>
    </source>
</evidence>
<feature type="compositionally biased region" description="Polar residues" evidence="1">
    <location>
        <begin position="830"/>
        <end position="867"/>
    </location>
</feature>
<feature type="compositionally biased region" description="Acidic residues" evidence="1">
    <location>
        <begin position="1030"/>
        <end position="1039"/>
    </location>
</feature>
<sequence>MPFFSNLFKRDASSKSRKNVAPGKDVVQLKPRWEEAWSRKEVSPEEVQELIHECSQEMKSRALDMPFLLLPFRPGSDPVGSKSFIRNFFKIQYNGTFRENKQAVQQELRLMDPLVLCSIMKWCWNRLPGGVVSWETYELFRTGEIDASMAKNAFTVFIPMSTESEARKKIVFDFFDLLAAIAARGKTNGLGGRKLSRMAGWWAFEHSDNGKGFEGGYKSWATAADATSHLFFAYLRSLSPDATGGVSGISQLPRSLQALLSQTEYPPETPTLMLQQTPRVVMIVNTVSPTPFALLRRARNFEYRDDDEALQKFSAYEDPVQTLTEECKRVLNSISSINQSTVPNNDTAGQPVQEGAWSRFEDMGFSGLAESPKSPGDLASSTDNNGIRSAGDSKIDDGGRPTTPSWADFLSSGFPSDRSPSLLPPDKALPLPLSEQARGHSSQSHVRPGLHEDLEPGELASIHSFDLDETFWWVWMTSLAGEETPERKAVFGRCALIETQISGAHWFVIEEQIKGASPGQDEGVYLAEKKSRFSWTKRGRLGRRKTIVKKPDNKALTEEPYNRAATATPSSRIAPDQHRKIKETAARLKDQNLKGSGNAQRRGRMDDSASQKTNSVMTLQPAILSEAAPAMKWAKDFDKEVTRATYLGDPVAGTGSSTNLTIPRSNAAFSNYAGSPTALRRELSNRELPSLPKEASAPASPMQRKPVRSPSPPATPPRAFSPEMSPEPEFPAALEEKPKLDNSAQHPAHRPSASPEPTMNPSMDKQNKTESSGGLKKFWGRKQKPSPSTPEKAAPVVVEEPPHKLQKSPKKNMAIQIPSYKEPTPEPSIAETSPAHSFTHQTPDPYHQASQNTRGTSPRFDTSTIGSKEQHAADQEFSRFDQGPLDAPAFVPEDITPDQSVVAVSPPMQSAPFKAPTRGIPDLGAPSPADEPAHTPAPAPAPAPAPYHAPSKATSRIPVVPIGRSAPGPRSPASDSTSDDSADAASRDDKVLDRWAQIRKNAADRAQRLSEEQQSGRSRTTSQSAKTDADEGDTSGEETIESRVARIKARVAELTGNMEGPNAPATRR</sequence>
<dbReference type="InterPro" id="IPR012965">
    <property type="entry name" value="Msb1/Mug8_dom"/>
</dbReference>
<dbReference type="Pfam" id="PF08101">
    <property type="entry name" value="Msb1-Mug8_dom"/>
    <property type="match status" value="1"/>
</dbReference>
<feature type="compositionally biased region" description="Polar residues" evidence="1">
    <location>
        <begin position="755"/>
        <end position="772"/>
    </location>
</feature>
<evidence type="ECO:0000313" key="4">
    <source>
        <dbReference type="Proteomes" id="UP000490939"/>
    </source>
</evidence>
<feature type="compositionally biased region" description="Basic and acidic residues" evidence="1">
    <location>
        <begin position="868"/>
        <end position="879"/>
    </location>
</feature>
<feature type="compositionally biased region" description="Basic and acidic residues" evidence="1">
    <location>
        <begin position="549"/>
        <end position="561"/>
    </location>
</feature>
<comment type="caution">
    <text evidence="3">The sequence shown here is derived from an EMBL/GenBank/DDBJ whole genome shotgun (WGS) entry which is preliminary data.</text>
</comment>
<organism evidence="3 4">
    <name type="scientific">Venturia inaequalis</name>
    <name type="common">Apple scab fungus</name>
    <dbReference type="NCBI Taxonomy" id="5025"/>
    <lineage>
        <taxon>Eukaryota</taxon>
        <taxon>Fungi</taxon>
        <taxon>Dikarya</taxon>
        <taxon>Ascomycota</taxon>
        <taxon>Pezizomycotina</taxon>
        <taxon>Dothideomycetes</taxon>
        <taxon>Pleosporomycetidae</taxon>
        <taxon>Venturiales</taxon>
        <taxon>Venturiaceae</taxon>
        <taxon>Venturia</taxon>
    </lineage>
</organism>
<feature type="compositionally biased region" description="Pro residues" evidence="1">
    <location>
        <begin position="935"/>
        <end position="947"/>
    </location>
</feature>
<dbReference type="CDD" id="cd04401">
    <property type="entry name" value="RhoGAP_fMSB1"/>
    <property type="match status" value="1"/>
</dbReference>
<keyword evidence="4" id="KW-1185">Reference proteome</keyword>
<name>A0A8H3V8R5_VENIN</name>
<feature type="compositionally biased region" description="Low complexity" evidence="1">
    <location>
        <begin position="1013"/>
        <end position="1024"/>
    </location>
</feature>
<reference evidence="3 4" key="1">
    <citation type="submission" date="2019-07" db="EMBL/GenBank/DDBJ databases">
        <title>Venturia inaequalis Genome Resource.</title>
        <authorList>
            <person name="Lichtner F.J."/>
        </authorList>
    </citation>
    <scope>NUCLEOTIDE SEQUENCE [LARGE SCALE GENOMIC DNA]</scope>
    <source>
        <strain evidence="3 4">DMI_063113</strain>
    </source>
</reference>